<dbReference type="EMBL" id="AAEE01000001">
    <property type="protein sequence ID" value="EAK90667.1"/>
    <property type="molecule type" value="Genomic_DNA"/>
</dbReference>
<keyword evidence="3 6" id="KW-0812">Transmembrane</keyword>
<keyword evidence="5 6" id="KW-0472">Membrane</keyword>
<organism evidence="7 8">
    <name type="scientific">Cryptosporidium parvum (strain Iowa II)</name>
    <dbReference type="NCBI Taxonomy" id="353152"/>
    <lineage>
        <taxon>Eukaryota</taxon>
        <taxon>Sar</taxon>
        <taxon>Alveolata</taxon>
        <taxon>Apicomplexa</taxon>
        <taxon>Conoidasida</taxon>
        <taxon>Coccidia</taxon>
        <taxon>Eucoccidiorida</taxon>
        <taxon>Eimeriorina</taxon>
        <taxon>Cryptosporidiidae</taxon>
        <taxon>Cryptosporidium</taxon>
    </lineage>
</organism>
<comment type="similarity">
    <text evidence="2">Belongs to the CCC1 family.</text>
</comment>
<reference evidence="7 8" key="1">
    <citation type="journal article" date="2004" name="Science">
        <title>Complete genome sequence of the apicomplexan, Cryptosporidium parvum.</title>
        <authorList>
            <person name="Abrahamsen M.S."/>
            <person name="Templeton T.J."/>
            <person name="Enomoto S."/>
            <person name="Abrahante J.E."/>
            <person name="Zhu G."/>
            <person name="Lancto C.A."/>
            <person name="Deng M."/>
            <person name="Liu C."/>
            <person name="Widmer G."/>
            <person name="Tzipori S."/>
            <person name="Buck G.A."/>
            <person name="Xu P."/>
            <person name="Bankier A.T."/>
            <person name="Dear P.H."/>
            <person name="Konfortov B.A."/>
            <person name="Spriggs H.F."/>
            <person name="Iyer L."/>
            <person name="Anantharaman V."/>
            <person name="Aravind L."/>
            <person name="Kapur V."/>
        </authorList>
    </citation>
    <scope>NUCLEOTIDE SEQUENCE [LARGE SCALE GENOMIC DNA]</scope>
    <source>
        <strain evidence="8">Iowa II</strain>
    </source>
</reference>
<evidence type="ECO:0000256" key="4">
    <source>
        <dbReference type="ARBA" id="ARBA00022989"/>
    </source>
</evidence>
<accession>Q5CZ11</accession>
<evidence type="ECO:0000256" key="1">
    <source>
        <dbReference type="ARBA" id="ARBA00004127"/>
    </source>
</evidence>
<proteinExistence type="inferred from homology"/>
<evidence type="ECO:0000313" key="8">
    <source>
        <dbReference type="Proteomes" id="UP000006726"/>
    </source>
</evidence>
<dbReference type="CDD" id="cd02434">
    <property type="entry name" value="Nodulin-21_like_3"/>
    <property type="match status" value="1"/>
</dbReference>
<evidence type="ECO:0000256" key="3">
    <source>
        <dbReference type="ARBA" id="ARBA00022692"/>
    </source>
</evidence>
<dbReference type="STRING" id="353152.Q5CZ11"/>
<dbReference type="PANTHER" id="PTHR31851">
    <property type="entry name" value="FE(2+)/MN(2+) TRANSPORTER PCL1"/>
    <property type="match status" value="1"/>
</dbReference>
<evidence type="ECO:0000256" key="5">
    <source>
        <dbReference type="ARBA" id="ARBA00023136"/>
    </source>
</evidence>
<dbReference type="GeneID" id="3371764"/>
<comment type="subcellular location">
    <subcellularLocation>
        <location evidence="1">Endomembrane system</location>
        <topology evidence="1">Multi-pass membrane protein</topology>
    </subcellularLocation>
</comment>
<dbReference type="RefSeq" id="XP_628219.1">
    <property type="nucleotide sequence ID" value="XM_628217.1"/>
</dbReference>
<dbReference type="OMA" id="SRIGWLR"/>
<keyword evidence="4 6" id="KW-1133">Transmembrane helix</keyword>
<feature type="non-terminal residue" evidence="7">
    <location>
        <position position="1"/>
    </location>
</feature>
<dbReference type="Proteomes" id="UP000006726">
    <property type="component" value="Chromosome 7"/>
</dbReference>
<evidence type="ECO:0000256" key="6">
    <source>
        <dbReference type="SAM" id="Phobius"/>
    </source>
</evidence>
<evidence type="ECO:0000256" key="2">
    <source>
        <dbReference type="ARBA" id="ARBA00007049"/>
    </source>
</evidence>
<sequence>LKDFIIAYLNEVKDWRKQEKLIGSVISRGQRKFNNFICLETRLINNEFFKQKYVLFSLVHKRYPHKEEHLGTQSELLKVIVFGGLDGIITIFSLVSGCVAAGFTTIQLFTICMGSLLADAFAMSVGEYVSSKAEKEFVHSEQEREKWEVENCPEEEISEMYNLYQLKYGFSEEDAQKMVDLTFKYKDFFISNMMFEELGLIIEQGDSSQPSPLKTATFMFFSFALFGLIPMLSFVSFKYIFSLSDLLNEFSQALSFSTACICCAVTLYVLGYVKGKFCNMPPIRSAITMLVSGLIPGTVSYSVAAFVTYLTS</sequence>
<dbReference type="KEGG" id="cpv:cgd7_260"/>
<gene>
    <name evidence="7" type="ORF">cgd7_260</name>
</gene>
<dbReference type="GO" id="GO:0005384">
    <property type="term" value="F:manganese ion transmembrane transporter activity"/>
    <property type="evidence" value="ECO:0007669"/>
    <property type="project" value="InterPro"/>
</dbReference>
<feature type="transmembrane region" description="Helical" evidence="6">
    <location>
        <begin position="285"/>
        <end position="310"/>
    </location>
</feature>
<protein>
    <submittedName>
        <fullName evidence="7">Conserved integral membrane protein with 4 transmembrane domains, possible plant or bacterial origin</fullName>
    </submittedName>
</protein>
<dbReference type="OrthoDB" id="73465at2759"/>
<evidence type="ECO:0000313" key="7">
    <source>
        <dbReference type="EMBL" id="EAK90667.1"/>
    </source>
</evidence>
<comment type="caution">
    <text evidence="7">The sequence shown here is derived from an EMBL/GenBank/DDBJ whole genome shotgun (WGS) entry which is preliminary data.</text>
</comment>
<dbReference type="Pfam" id="PF01988">
    <property type="entry name" value="VIT1"/>
    <property type="match status" value="1"/>
</dbReference>
<dbReference type="InParanoid" id="Q5CZ11"/>
<dbReference type="GO" id="GO:0030026">
    <property type="term" value="P:intracellular manganese ion homeostasis"/>
    <property type="evidence" value="ECO:0007669"/>
    <property type="project" value="InterPro"/>
</dbReference>
<feature type="transmembrane region" description="Helical" evidence="6">
    <location>
        <begin position="253"/>
        <end position="273"/>
    </location>
</feature>
<dbReference type="GO" id="GO:0012505">
    <property type="term" value="C:endomembrane system"/>
    <property type="evidence" value="ECO:0007669"/>
    <property type="project" value="UniProtKB-SubCell"/>
</dbReference>
<feature type="transmembrane region" description="Helical" evidence="6">
    <location>
        <begin position="218"/>
        <end position="241"/>
    </location>
</feature>
<name>Q5CZ11_CRYPI</name>
<keyword evidence="8" id="KW-1185">Reference proteome</keyword>
<dbReference type="AlphaFoldDB" id="Q5CZ11"/>
<dbReference type="InterPro" id="IPR008217">
    <property type="entry name" value="Ccc1_fam"/>
</dbReference>